<keyword evidence="8" id="KW-0539">Nucleus</keyword>
<evidence type="ECO:0000256" key="5">
    <source>
        <dbReference type="ARBA" id="ARBA00022833"/>
    </source>
</evidence>
<dbReference type="EMBL" id="CAJNOR010015503">
    <property type="protein sequence ID" value="CAF1682442.1"/>
    <property type="molecule type" value="Genomic_DNA"/>
</dbReference>
<evidence type="ECO:0000256" key="4">
    <source>
        <dbReference type="ARBA" id="ARBA00022771"/>
    </source>
</evidence>
<keyword evidence="6" id="KW-0805">Transcription regulation</keyword>
<keyword evidence="7" id="KW-0804">Transcription</keyword>
<reference evidence="11" key="1">
    <citation type="submission" date="2021-02" db="EMBL/GenBank/DDBJ databases">
        <authorList>
            <person name="Nowell W R."/>
        </authorList>
    </citation>
    <scope>NUCLEOTIDE SEQUENCE</scope>
</reference>
<evidence type="ECO:0000256" key="6">
    <source>
        <dbReference type="ARBA" id="ARBA00023015"/>
    </source>
</evidence>
<keyword evidence="5" id="KW-0862">Zinc</keyword>
<dbReference type="Gene3D" id="3.30.40.10">
    <property type="entry name" value="Zinc/RING finger domain, C3HC4 (zinc finger)"/>
    <property type="match status" value="1"/>
</dbReference>
<feature type="non-terminal residue" evidence="11">
    <location>
        <position position="1"/>
    </location>
</feature>
<keyword evidence="12" id="KW-1185">Reference proteome</keyword>
<comment type="subcellular location">
    <subcellularLocation>
        <location evidence="1">Nucleus</location>
    </subcellularLocation>
</comment>
<name>A0A816H502_ADIRI</name>
<evidence type="ECO:0000256" key="1">
    <source>
        <dbReference type="ARBA" id="ARBA00004123"/>
    </source>
</evidence>
<comment type="caution">
    <text evidence="11">The sequence shown here is derived from an EMBL/GenBank/DDBJ whole genome shotgun (WGS) entry which is preliminary data.</text>
</comment>
<protein>
    <recommendedName>
        <fullName evidence="10">PHD-type domain-containing protein</fullName>
    </recommendedName>
</protein>
<dbReference type="PANTHER" id="PTHR45888">
    <property type="entry name" value="HL01030P-RELATED"/>
    <property type="match status" value="1"/>
</dbReference>
<keyword evidence="4" id="KW-0863">Zinc-finger</keyword>
<keyword evidence="3" id="KW-0677">Repeat</keyword>
<dbReference type="GO" id="GO:0003713">
    <property type="term" value="F:transcription coactivator activity"/>
    <property type="evidence" value="ECO:0007669"/>
    <property type="project" value="TreeGrafter"/>
</dbReference>
<dbReference type="PANTHER" id="PTHR45888:SF6">
    <property type="entry name" value="HL01030P-RELATED"/>
    <property type="match status" value="1"/>
</dbReference>
<dbReference type="GO" id="GO:0008270">
    <property type="term" value="F:zinc ion binding"/>
    <property type="evidence" value="ECO:0007669"/>
    <property type="project" value="UniProtKB-KW"/>
</dbReference>
<proteinExistence type="predicted"/>
<evidence type="ECO:0000313" key="12">
    <source>
        <dbReference type="Proteomes" id="UP000663828"/>
    </source>
</evidence>
<feature type="compositionally biased region" description="Polar residues" evidence="9">
    <location>
        <begin position="258"/>
        <end position="283"/>
    </location>
</feature>
<dbReference type="InterPro" id="IPR013083">
    <property type="entry name" value="Znf_RING/FYVE/PHD"/>
</dbReference>
<gene>
    <name evidence="11" type="ORF">XAT740_LOCUS60913</name>
</gene>
<feature type="region of interest" description="Disordered" evidence="9">
    <location>
        <begin position="258"/>
        <end position="295"/>
    </location>
</feature>
<dbReference type="PROSITE" id="PS51805">
    <property type="entry name" value="EPHD"/>
    <property type="match status" value="1"/>
</dbReference>
<evidence type="ECO:0000256" key="8">
    <source>
        <dbReference type="ARBA" id="ARBA00023242"/>
    </source>
</evidence>
<evidence type="ECO:0000256" key="7">
    <source>
        <dbReference type="ARBA" id="ARBA00023163"/>
    </source>
</evidence>
<dbReference type="InterPro" id="IPR034732">
    <property type="entry name" value="EPHD"/>
</dbReference>
<feature type="compositionally biased region" description="Basic residues" evidence="9">
    <location>
        <begin position="286"/>
        <end position="295"/>
    </location>
</feature>
<accession>A0A816H502</accession>
<dbReference type="AlphaFoldDB" id="A0A816H502"/>
<evidence type="ECO:0000259" key="10">
    <source>
        <dbReference type="PROSITE" id="PS51805"/>
    </source>
</evidence>
<evidence type="ECO:0000313" key="11">
    <source>
        <dbReference type="EMBL" id="CAF1682442.1"/>
    </source>
</evidence>
<evidence type="ECO:0000256" key="3">
    <source>
        <dbReference type="ARBA" id="ARBA00022737"/>
    </source>
</evidence>
<dbReference type="GO" id="GO:0044666">
    <property type="term" value="C:MLL3/4 complex"/>
    <property type="evidence" value="ECO:0007669"/>
    <property type="project" value="TreeGrafter"/>
</dbReference>
<dbReference type="GO" id="GO:0045944">
    <property type="term" value="P:positive regulation of transcription by RNA polymerase II"/>
    <property type="evidence" value="ECO:0007669"/>
    <property type="project" value="TreeGrafter"/>
</dbReference>
<dbReference type="Proteomes" id="UP000663828">
    <property type="component" value="Unassembled WGS sequence"/>
</dbReference>
<keyword evidence="2" id="KW-0479">Metal-binding</keyword>
<dbReference type="GO" id="GO:0042800">
    <property type="term" value="F:histone H3K4 methyltransferase activity"/>
    <property type="evidence" value="ECO:0007669"/>
    <property type="project" value="TreeGrafter"/>
</dbReference>
<feature type="domain" description="PHD-type" evidence="10">
    <location>
        <begin position="353"/>
        <end position="409"/>
    </location>
</feature>
<organism evidence="11 12">
    <name type="scientific">Adineta ricciae</name>
    <name type="common">Rotifer</name>
    <dbReference type="NCBI Taxonomy" id="249248"/>
    <lineage>
        <taxon>Eukaryota</taxon>
        <taxon>Metazoa</taxon>
        <taxon>Spiralia</taxon>
        <taxon>Gnathifera</taxon>
        <taxon>Rotifera</taxon>
        <taxon>Eurotatoria</taxon>
        <taxon>Bdelloidea</taxon>
        <taxon>Adinetida</taxon>
        <taxon>Adinetidae</taxon>
        <taxon>Adineta</taxon>
    </lineage>
</organism>
<sequence>MENNQLLKTLSSNNDYRSLSPVFISDEGSSTKNSESLLSLPANSSVDIKQEMNDATVTNVPPPGANELEKKDRPLVEGTDKVSVTLTLTTEAANNVQSVIAAVADLLKIAYPSTFDVRQTLNNNSNAQYSSAFDQNCSCSTPLHNNHANHFLSFSSPATSQLPTISRGASTYKTGRETSVSIQSLIEMQPKHCRNCTQRLTSDNLLKKRLTELPSAARELMPNSEPFIYFCNEQCFNTCLSNTHSQQQALTVNTSINNSPTIKNESMDTTSPPCTPNELNGSPNGRPRRLSLKRRHECLNKSNGDKRWKDIRWKRWDPSITLKTVIRPSNNVEIDQLISEMKIPLPRNAQQDKRVCAFCHGVGDMATNGPGRLLNLDVGRWCHLNCALWSTEVYETVSGALMCVEQAYK</sequence>
<evidence type="ECO:0000256" key="9">
    <source>
        <dbReference type="SAM" id="MobiDB-lite"/>
    </source>
</evidence>
<evidence type="ECO:0000256" key="2">
    <source>
        <dbReference type="ARBA" id="ARBA00022723"/>
    </source>
</evidence>